<dbReference type="Proteomes" id="UP000272464">
    <property type="component" value="Unassembled WGS sequence"/>
</dbReference>
<keyword evidence="5 6" id="KW-0472">Membrane</keyword>
<sequence>MTFFKELFQVPGIRRFFALVFLIAVLYLFRSMLNLILITFIFTYLINRLHKFIIKSTEKTVRLNKTFTVASIYVVILSLVGYVIYKYSPVLVKEVNELVNQVISFYNKPPVDLPSNVIVDYLMESLKKIDLASYVDKGLDFILKTVTDIGKWGFNLFIALILSLFFLLEKEKVVRFTSKFKESKASYFFNELQYFGKKFLHSFGKIIEVQFLISLTNALLSTVFLWILGFPNLIALGLMIFLLGLVPVLGVFVSLIPLCAIAFKIGGLTKIIYVLIMIVVLHAIESYILNPKFMSSKTHLPIFYTFTILLVSEHFFGVWGLIVGVPVFMFFLDILEVPVGVGVQPSLQAAVPVIEEDKSRSQNPPLD</sequence>
<dbReference type="GO" id="GO:0016020">
    <property type="term" value="C:membrane"/>
    <property type="evidence" value="ECO:0007669"/>
    <property type="project" value="UniProtKB-SubCell"/>
</dbReference>
<reference evidence="7 8" key="1">
    <citation type="submission" date="2018-12" db="EMBL/GenBank/DDBJ databases">
        <authorList>
            <person name="Sun L."/>
            <person name="Chen Z."/>
        </authorList>
    </citation>
    <scope>NUCLEOTIDE SEQUENCE [LARGE SCALE GENOMIC DNA]</scope>
    <source>
        <strain evidence="7 8">3-5-3</strain>
    </source>
</reference>
<protein>
    <submittedName>
        <fullName evidence="7">AI-2E family transporter</fullName>
    </submittedName>
</protein>
<evidence type="ECO:0000256" key="6">
    <source>
        <dbReference type="SAM" id="Phobius"/>
    </source>
</evidence>
<feature type="transmembrane region" description="Helical" evidence="6">
    <location>
        <begin position="67"/>
        <end position="85"/>
    </location>
</feature>
<dbReference type="Pfam" id="PF01594">
    <property type="entry name" value="AI-2E_transport"/>
    <property type="match status" value="1"/>
</dbReference>
<dbReference type="PANTHER" id="PTHR21716:SF62">
    <property type="entry name" value="TRANSPORT PROTEIN YDBI-RELATED"/>
    <property type="match status" value="1"/>
</dbReference>
<feature type="transmembrane region" description="Helical" evidence="6">
    <location>
        <begin position="271"/>
        <end position="290"/>
    </location>
</feature>
<evidence type="ECO:0000256" key="1">
    <source>
        <dbReference type="ARBA" id="ARBA00004141"/>
    </source>
</evidence>
<name>A0A3S1BQF3_9BACL</name>
<dbReference type="AlphaFoldDB" id="A0A3S1BQF3"/>
<dbReference type="GO" id="GO:0055085">
    <property type="term" value="P:transmembrane transport"/>
    <property type="evidence" value="ECO:0007669"/>
    <property type="project" value="TreeGrafter"/>
</dbReference>
<comment type="caution">
    <text evidence="7">The sequence shown here is derived from an EMBL/GenBank/DDBJ whole genome shotgun (WGS) entry which is preliminary data.</text>
</comment>
<organism evidence="7 8">
    <name type="scientific">Paenibacillus zeisoli</name>
    <dbReference type="NCBI Taxonomy" id="2496267"/>
    <lineage>
        <taxon>Bacteria</taxon>
        <taxon>Bacillati</taxon>
        <taxon>Bacillota</taxon>
        <taxon>Bacilli</taxon>
        <taxon>Bacillales</taxon>
        <taxon>Paenibacillaceae</taxon>
        <taxon>Paenibacillus</taxon>
    </lineage>
</organism>
<evidence type="ECO:0000256" key="2">
    <source>
        <dbReference type="ARBA" id="ARBA00009773"/>
    </source>
</evidence>
<feature type="transmembrane region" description="Helical" evidence="6">
    <location>
        <begin position="206"/>
        <end position="228"/>
    </location>
</feature>
<evidence type="ECO:0000313" key="8">
    <source>
        <dbReference type="Proteomes" id="UP000272464"/>
    </source>
</evidence>
<dbReference type="EMBL" id="RZNX01000011">
    <property type="protein sequence ID" value="RUT28130.1"/>
    <property type="molecule type" value="Genomic_DNA"/>
</dbReference>
<feature type="transmembrane region" description="Helical" evidence="6">
    <location>
        <begin position="302"/>
        <end position="332"/>
    </location>
</feature>
<evidence type="ECO:0000256" key="4">
    <source>
        <dbReference type="ARBA" id="ARBA00022989"/>
    </source>
</evidence>
<dbReference type="OrthoDB" id="9772136at2"/>
<gene>
    <name evidence="7" type="ORF">EJP77_18130</name>
</gene>
<evidence type="ECO:0000313" key="7">
    <source>
        <dbReference type="EMBL" id="RUT28130.1"/>
    </source>
</evidence>
<feature type="transmembrane region" description="Helical" evidence="6">
    <location>
        <begin position="149"/>
        <end position="168"/>
    </location>
</feature>
<comment type="similarity">
    <text evidence="2">Belongs to the autoinducer-2 exporter (AI-2E) (TC 2.A.86) family.</text>
</comment>
<proteinExistence type="inferred from homology"/>
<dbReference type="PANTHER" id="PTHR21716">
    <property type="entry name" value="TRANSMEMBRANE PROTEIN"/>
    <property type="match status" value="1"/>
</dbReference>
<comment type="subcellular location">
    <subcellularLocation>
        <location evidence="1">Membrane</location>
        <topology evidence="1">Multi-pass membrane protein</topology>
    </subcellularLocation>
</comment>
<evidence type="ECO:0000256" key="5">
    <source>
        <dbReference type="ARBA" id="ARBA00023136"/>
    </source>
</evidence>
<dbReference type="RefSeq" id="WP_127200674.1">
    <property type="nucleotide sequence ID" value="NZ_RZNX01000011.1"/>
</dbReference>
<keyword evidence="4 6" id="KW-1133">Transmembrane helix</keyword>
<keyword evidence="8" id="KW-1185">Reference proteome</keyword>
<keyword evidence="3 6" id="KW-0812">Transmembrane</keyword>
<accession>A0A3S1BQF3</accession>
<evidence type="ECO:0000256" key="3">
    <source>
        <dbReference type="ARBA" id="ARBA00022692"/>
    </source>
</evidence>
<feature type="transmembrane region" description="Helical" evidence="6">
    <location>
        <begin position="234"/>
        <end position="259"/>
    </location>
</feature>
<dbReference type="InterPro" id="IPR002549">
    <property type="entry name" value="AI-2E-like"/>
</dbReference>
<feature type="transmembrane region" description="Helical" evidence="6">
    <location>
        <begin position="16"/>
        <end position="46"/>
    </location>
</feature>